<keyword evidence="1" id="KW-0378">Hydrolase</keyword>
<dbReference type="Proteomes" id="UP001207468">
    <property type="component" value="Unassembled WGS sequence"/>
</dbReference>
<proteinExistence type="predicted"/>
<protein>
    <submittedName>
        <fullName evidence="1">P-loop containing nucleoside triphosphate hydrolase protein</fullName>
    </submittedName>
</protein>
<evidence type="ECO:0000313" key="2">
    <source>
        <dbReference type="Proteomes" id="UP001207468"/>
    </source>
</evidence>
<evidence type="ECO:0000313" key="1">
    <source>
        <dbReference type="EMBL" id="KAI9508679.1"/>
    </source>
</evidence>
<reference evidence="1" key="1">
    <citation type="submission" date="2021-03" db="EMBL/GenBank/DDBJ databases">
        <title>Evolutionary priming and transition to the ectomycorrhizal habit in an iconic lineage of mushroom-forming fungi: is preadaptation a requirement?</title>
        <authorList>
            <consortium name="DOE Joint Genome Institute"/>
            <person name="Looney B.P."/>
            <person name="Miyauchi S."/>
            <person name="Morin E."/>
            <person name="Drula E."/>
            <person name="Courty P.E."/>
            <person name="Chicoki N."/>
            <person name="Fauchery L."/>
            <person name="Kohler A."/>
            <person name="Kuo A."/>
            <person name="LaButti K."/>
            <person name="Pangilinan J."/>
            <person name="Lipzen A."/>
            <person name="Riley R."/>
            <person name="Andreopoulos W."/>
            <person name="He G."/>
            <person name="Johnson J."/>
            <person name="Barry K.W."/>
            <person name="Grigoriev I.V."/>
            <person name="Nagy L."/>
            <person name="Hibbett D."/>
            <person name="Henrissat B."/>
            <person name="Matheny P.B."/>
            <person name="Labbe J."/>
            <person name="Martin A.F."/>
        </authorList>
    </citation>
    <scope>NUCLEOTIDE SEQUENCE</scope>
    <source>
        <strain evidence="1">BPL698</strain>
    </source>
</reference>
<sequence length="549" mass="60461">MISSKRRTPTTDDLLRRQEEPQKRHKKPSLVEIYESDDDNAEDLEVEGDGNEGEESTDSEVSLVELARSGGLDDDSSLLGSRISTKPRLVYQPPTSPGAGPSKHKHVTFSSLGISPPLLSVLSKMAIHTPTEIQRACIPPLLAGRDCIGNAKTGSGKTIAFALPILQKLSMNPYGIFALVLTPTRELAFQIAEQFAVLGAPLNARTAIIVGGMDMIAQAIELDNRPHVVVATPGRLVDHIRSSSAEWDLSRVKFLILDEADRLLAPSFADDLAYLFGVLPKERQTALFTATWTQSIGSLADAVPKPGKQRPFIYKITSIVETVESLKQHYVLVPSHVRESYLFYLLCNPPESILHLRRQAPKPIRRSGASAHEKVSPRNTSSGELLQPPPTIVFCAKARTVAYLTAITALHSRLTQRDRLSSLSLFRSSVIPVLVSTDVGARGLDIADVAMVVNWDLPDEPEVYTHRVGRTARAGRGGVAFSFVSENDENRLTLLGTRLEEMELPEDKVLEKLNKVSTAKRQAYMELYDTKFGQRERTNRAKAARADSY</sequence>
<comment type="caution">
    <text evidence="1">The sequence shown here is derived from an EMBL/GenBank/DDBJ whole genome shotgun (WGS) entry which is preliminary data.</text>
</comment>
<keyword evidence="2" id="KW-1185">Reference proteome</keyword>
<dbReference type="EMBL" id="JAGFNK010000082">
    <property type="protein sequence ID" value="KAI9508679.1"/>
    <property type="molecule type" value="Genomic_DNA"/>
</dbReference>
<organism evidence="1 2">
    <name type="scientific">Russula earlei</name>
    <dbReference type="NCBI Taxonomy" id="71964"/>
    <lineage>
        <taxon>Eukaryota</taxon>
        <taxon>Fungi</taxon>
        <taxon>Dikarya</taxon>
        <taxon>Basidiomycota</taxon>
        <taxon>Agaricomycotina</taxon>
        <taxon>Agaricomycetes</taxon>
        <taxon>Russulales</taxon>
        <taxon>Russulaceae</taxon>
        <taxon>Russula</taxon>
    </lineage>
</organism>
<gene>
    <name evidence="1" type="ORF">F5148DRAFT_1352715</name>
</gene>
<accession>A0ACC0UC60</accession>
<name>A0ACC0UC60_9AGAM</name>